<accession>A0ABS9H0P1</accession>
<keyword evidence="3" id="KW-1003">Cell membrane</keyword>
<reference evidence="8 9" key="1">
    <citation type="submission" date="2022-01" db="EMBL/GenBank/DDBJ databases">
        <title>Alkalihalobacillus sp. EGI L200015, a novel bacterium isolated from a salt lake sediment.</title>
        <authorList>
            <person name="Gao L."/>
            <person name="Fang B.-Z."/>
            <person name="Li W.-J."/>
        </authorList>
    </citation>
    <scope>NUCLEOTIDE SEQUENCE [LARGE SCALE GENOMIC DNA]</scope>
    <source>
        <strain evidence="8 9">KCTC 12718</strain>
    </source>
</reference>
<keyword evidence="5 7" id="KW-1133">Transmembrane helix</keyword>
<name>A0ABS9H0P1_9BACL</name>
<comment type="caution">
    <text evidence="8">The sequence shown here is derived from an EMBL/GenBank/DDBJ whole genome shotgun (WGS) entry which is preliminary data.</text>
</comment>
<evidence type="ECO:0000313" key="9">
    <source>
        <dbReference type="Proteomes" id="UP001649381"/>
    </source>
</evidence>
<evidence type="ECO:0000256" key="5">
    <source>
        <dbReference type="ARBA" id="ARBA00022989"/>
    </source>
</evidence>
<evidence type="ECO:0000256" key="2">
    <source>
        <dbReference type="ARBA" id="ARBA00005779"/>
    </source>
</evidence>
<feature type="transmembrane region" description="Helical" evidence="7">
    <location>
        <begin position="66"/>
        <end position="87"/>
    </location>
</feature>
<organism evidence="8 9">
    <name type="scientific">Pseudalkalibacillus berkeleyi</name>
    <dbReference type="NCBI Taxonomy" id="1069813"/>
    <lineage>
        <taxon>Bacteria</taxon>
        <taxon>Bacillati</taxon>
        <taxon>Bacillota</taxon>
        <taxon>Bacilli</taxon>
        <taxon>Bacillales</taxon>
        <taxon>Fictibacillaceae</taxon>
        <taxon>Pseudalkalibacillus</taxon>
    </lineage>
</organism>
<evidence type="ECO:0000256" key="7">
    <source>
        <dbReference type="SAM" id="Phobius"/>
    </source>
</evidence>
<evidence type="ECO:0000256" key="3">
    <source>
        <dbReference type="ARBA" id="ARBA00022475"/>
    </source>
</evidence>
<dbReference type="PANTHER" id="PTHR40043">
    <property type="entry name" value="UPF0719 INNER MEMBRANE PROTEIN YJFL"/>
    <property type="match status" value="1"/>
</dbReference>
<evidence type="ECO:0000256" key="4">
    <source>
        <dbReference type="ARBA" id="ARBA00022692"/>
    </source>
</evidence>
<dbReference type="Pfam" id="PF03994">
    <property type="entry name" value="DUF350"/>
    <property type="match status" value="1"/>
</dbReference>
<protein>
    <submittedName>
        <fullName evidence="8">DUF350 domain-containing protein</fullName>
    </submittedName>
</protein>
<keyword evidence="4 7" id="KW-0812">Transmembrane</keyword>
<comment type="subcellular location">
    <subcellularLocation>
        <location evidence="1">Cell membrane</location>
        <topology evidence="1">Multi-pass membrane protein</topology>
    </subcellularLocation>
</comment>
<gene>
    <name evidence="8" type="ORF">L2716_06285</name>
</gene>
<evidence type="ECO:0000256" key="1">
    <source>
        <dbReference type="ARBA" id="ARBA00004651"/>
    </source>
</evidence>
<comment type="similarity">
    <text evidence="2">Belongs to the UPF0719 family.</text>
</comment>
<sequence length="128" mass="13963">MLNFLAYFGVGLCLLIVGIFLFEMTTKNKEFKLIAEGNKAAAYALGGKIIGLSIVLYSSIANSISLYDMIVWGAVAIIVQILAFYIVEWMTPKFHITQAIDEDNQAVGLFLLFVSIALGLTIAGSLTY</sequence>
<dbReference type="EMBL" id="JAKIJS010000001">
    <property type="protein sequence ID" value="MCF6137333.1"/>
    <property type="molecule type" value="Genomic_DNA"/>
</dbReference>
<feature type="transmembrane region" description="Helical" evidence="7">
    <location>
        <begin position="107"/>
        <end position="126"/>
    </location>
</feature>
<feature type="transmembrane region" description="Helical" evidence="7">
    <location>
        <begin position="42"/>
        <end position="60"/>
    </location>
</feature>
<dbReference type="RefSeq" id="WP_236337815.1">
    <property type="nucleotide sequence ID" value="NZ_JAKIJS010000001.1"/>
</dbReference>
<keyword evidence="9" id="KW-1185">Reference proteome</keyword>
<feature type="transmembrane region" description="Helical" evidence="7">
    <location>
        <begin position="6"/>
        <end position="22"/>
    </location>
</feature>
<keyword evidence="6 7" id="KW-0472">Membrane</keyword>
<dbReference type="InterPro" id="IPR007140">
    <property type="entry name" value="DUF350"/>
</dbReference>
<dbReference type="Proteomes" id="UP001649381">
    <property type="component" value="Unassembled WGS sequence"/>
</dbReference>
<evidence type="ECO:0000313" key="8">
    <source>
        <dbReference type="EMBL" id="MCF6137333.1"/>
    </source>
</evidence>
<evidence type="ECO:0000256" key="6">
    <source>
        <dbReference type="ARBA" id="ARBA00023136"/>
    </source>
</evidence>
<dbReference type="PANTHER" id="PTHR40043:SF1">
    <property type="entry name" value="UPF0719 INNER MEMBRANE PROTEIN YJFL"/>
    <property type="match status" value="1"/>
</dbReference>
<proteinExistence type="inferred from homology"/>